<evidence type="ECO:0000313" key="2">
    <source>
        <dbReference type="Proteomes" id="UP000183940"/>
    </source>
</evidence>
<dbReference type="PANTHER" id="PTHR47152">
    <property type="entry name" value="SLR2084 PROTEIN-RELATED"/>
    <property type="match status" value="1"/>
</dbReference>
<name>A0A1L9QX86_9CYAN</name>
<gene>
    <name evidence="1" type="ORF">BI308_01750</name>
</gene>
<sequence length="81" mass="9394">MGSGGIDKLEKYRRFSIPEVWFWQNDRLSLYVLRSDLSGYDRAEDSQCLPTLNLRLLEECMGITDILAARQSFLRGLGDRH</sequence>
<comment type="caution">
    <text evidence="1">The sequence shown here is derived from an EMBL/GenBank/DDBJ whole genome shotgun (WGS) entry which is preliminary data.</text>
</comment>
<dbReference type="AlphaFoldDB" id="A0A1L9QX86"/>
<organism evidence="1 2">
    <name type="scientific">Roseofilum reptotaenium AO1-A</name>
    <dbReference type="NCBI Taxonomy" id="1925591"/>
    <lineage>
        <taxon>Bacteria</taxon>
        <taxon>Bacillati</taxon>
        <taxon>Cyanobacteriota</taxon>
        <taxon>Cyanophyceae</taxon>
        <taxon>Desertifilales</taxon>
        <taxon>Desertifilaceae</taxon>
        <taxon>Roseofilum</taxon>
    </lineage>
</organism>
<dbReference type="STRING" id="1925591.BI308_01750"/>
<keyword evidence="2" id="KW-1185">Reference proteome</keyword>
<accession>A0A1L9QX86</accession>
<evidence type="ECO:0008006" key="3">
    <source>
        <dbReference type="Google" id="ProtNLM"/>
    </source>
</evidence>
<reference evidence="1" key="1">
    <citation type="submission" date="2016-10" db="EMBL/GenBank/DDBJ databases">
        <title>CRISPR-Cas defence system in Roseofilum reptotaenium: evidence of a bacteriophage-cyanobacterium arms race in the coral black band disease.</title>
        <authorList>
            <person name="Buerger P."/>
            <person name="Wood-Charlson E.M."/>
            <person name="Weynberg K.D."/>
            <person name="Willis B."/>
            <person name="Van Oppen M.J."/>
        </authorList>
    </citation>
    <scope>NUCLEOTIDE SEQUENCE [LARGE SCALE GENOMIC DNA]</scope>
    <source>
        <strain evidence="1">AO1-A</strain>
    </source>
</reference>
<dbReference type="EMBL" id="MLAW01000002">
    <property type="protein sequence ID" value="OJJ27236.1"/>
    <property type="molecule type" value="Genomic_DNA"/>
</dbReference>
<evidence type="ECO:0000313" key="1">
    <source>
        <dbReference type="EMBL" id="OJJ27236.1"/>
    </source>
</evidence>
<dbReference type="Proteomes" id="UP000183940">
    <property type="component" value="Unassembled WGS sequence"/>
</dbReference>
<protein>
    <recommendedName>
        <fullName evidence="3">Restriction endonuclease domain-containing protein</fullName>
    </recommendedName>
</protein>
<proteinExistence type="predicted"/>
<dbReference type="PANTHER" id="PTHR47152:SF4">
    <property type="entry name" value="SLR0445 PROTEIN"/>
    <property type="match status" value="1"/>
</dbReference>